<evidence type="ECO:0000256" key="1">
    <source>
        <dbReference type="ARBA" id="ARBA00010378"/>
    </source>
</evidence>
<reference evidence="5" key="1">
    <citation type="submission" date="2021-01" db="EMBL/GenBank/DDBJ databases">
        <authorList>
            <person name="Corre E."/>
            <person name="Pelletier E."/>
            <person name="Niang G."/>
            <person name="Scheremetjew M."/>
            <person name="Finn R."/>
            <person name="Kale V."/>
            <person name="Holt S."/>
            <person name="Cochrane G."/>
            <person name="Meng A."/>
            <person name="Brown T."/>
            <person name="Cohen L."/>
        </authorList>
    </citation>
    <scope>NUCLEOTIDE SEQUENCE</scope>
    <source>
        <strain evidence="5">CCMP443</strain>
    </source>
</reference>
<dbReference type="SUPFAM" id="SSF52540">
    <property type="entry name" value="P-loop containing nucleoside triphosphate hydrolases"/>
    <property type="match status" value="1"/>
</dbReference>
<dbReference type="SMART" id="SM00382">
    <property type="entry name" value="AAA"/>
    <property type="match status" value="1"/>
</dbReference>
<dbReference type="InterPro" id="IPR050773">
    <property type="entry name" value="CbxX/CfxQ_RuBisCO_ESX"/>
</dbReference>
<dbReference type="InterPro" id="IPR003959">
    <property type="entry name" value="ATPase_AAA_core"/>
</dbReference>
<dbReference type="PANTHER" id="PTHR43392:SF2">
    <property type="entry name" value="AAA-TYPE ATPASE FAMILY PROTEIN _ ANKYRIN REPEAT FAMILY PROTEIN"/>
    <property type="match status" value="1"/>
</dbReference>
<evidence type="ECO:0000259" key="4">
    <source>
        <dbReference type="SMART" id="SM00382"/>
    </source>
</evidence>
<name>A0A7S0VAN1_9CRYP</name>
<dbReference type="InterPro" id="IPR041627">
    <property type="entry name" value="AAA_lid_6"/>
</dbReference>
<sequence length="263" mass="28905">MTKLDDIVGVQSVKDLFRSLRAKITIGEERRRAGLPAEGASALHMVFSGNPGTGKTTVARLMGELFRALRLLPGGHLVEVTRSDLVGEHVGETGPKTRRVVESAVGGVLFVDEAYTLVSDAKDTFGREALETIMKCMEDMRDELVVVIAGYPGQMDELMARNPGLRSRFPISVPFPDYSGEELTEIAQRMLKDRQQVLSAPALRSMEAVCQRQAMSKDVQSGNARFVRNLLESAAMRQAERLCALPERSREQLVTLEACDLGV</sequence>
<keyword evidence="2" id="KW-0547">Nucleotide-binding</keyword>
<keyword evidence="3" id="KW-0067">ATP-binding</keyword>
<dbReference type="EMBL" id="HBFN01004224">
    <property type="protein sequence ID" value="CAD8781765.1"/>
    <property type="molecule type" value="Transcribed_RNA"/>
</dbReference>
<evidence type="ECO:0000256" key="3">
    <source>
        <dbReference type="ARBA" id="ARBA00022840"/>
    </source>
</evidence>
<dbReference type="InterPro" id="IPR003593">
    <property type="entry name" value="AAA+_ATPase"/>
</dbReference>
<dbReference type="FunFam" id="3.40.50.300:FF:000216">
    <property type="entry name" value="Type VII secretion ATPase EccA"/>
    <property type="match status" value="1"/>
</dbReference>
<feature type="domain" description="AAA+ ATPase" evidence="4">
    <location>
        <begin position="41"/>
        <end position="177"/>
    </location>
</feature>
<protein>
    <recommendedName>
        <fullName evidence="4">AAA+ ATPase domain-containing protein</fullName>
    </recommendedName>
</protein>
<comment type="similarity">
    <text evidence="1">Belongs to the CbxX/CfxQ family.</text>
</comment>
<dbReference type="PRINTS" id="PR00819">
    <property type="entry name" value="CBXCFQXSUPER"/>
</dbReference>
<dbReference type="CDD" id="cd00009">
    <property type="entry name" value="AAA"/>
    <property type="match status" value="1"/>
</dbReference>
<dbReference type="Pfam" id="PF17866">
    <property type="entry name" value="AAA_lid_6"/>
    <property type="match status" value="1"/>
</dbReference>
<dbReference type="Pfam" id="PF00004">
    <property type="entry name" value="AAA"/>
    <property type="match status" value="1"/>
</dbReference>
<dbReference type="Gene3D" id="1.10.8.60">
    <property type="match status" value="1"/>
</dbReference>
<organism evidence="5">
    <name type="scientific">Hemiselmis tepida</name>
    <dbReference type="NCBI Taxonomy" id="464990"/>
    <lineage>
        <taxon>Eukaryota</taxon>
        <taxon>Cryptophyceae</taxon>
        <taxon>Cryptomonadales</taxon>
        <taxon>Hemiselmidaceae</taxon>
        <taxon>Hemiselmis</taxon>
    </lineage>
</organism>
<dbReference type="InterPro" id="IPR027417">
    <property type="entry name" value="P-loop_NTPase"/>
</dbReference>
<dbReference type="GO" id="GO:0016887">
    <property type="term" value="F:ATP hydrolysis activity"/>
    <property type="evidence" value="ECO:0007669"/>
    <property type="project" value="InterPro"/>
</dbReference>
<evidence type="ECO:0000313" key="5">
    <source>
        <dbReference type="EMBL" id="CAD8781765.1"/>
    </source>
</evidence>
<proteinExistence type="inferred from homology"/>
<dbReference type="PANTHER" id="PTHR43392">
    <property type="entry name" value="AAA-TYPE ATPASE FAMILY PROTEIN / ANKYRIN REPEAT FAMILY PROTEIN"/>
    <property type="match status" value="1"/>
</dbReference>
<accession>A0A7S0VAN1</accession>
<evidence type="ECO:0000256" key="2">
    <source>
        <dbReference type="ARBA" id="ARBA00022741"/>
    </source>
</evidence>
<dbReference type="InterPro" id="IPR000641">
    <property type="entry name" value="CbxX/CfxQ"/>
</dbReference>
<dbReference type="AlphaFoldDB" id="A0A7S0VAN1"/>
<dbReference type="Gene3D" id="3.40.50.300">
    <property type="entry name" value="P-loop containing nucleotide triphosphate hydrolases"/>
    <property type="match status" value="1"/>
</dbReference>
<gene>
    <name evidence="5" type="ORF">HTEP1355_LOCUS2522</name>
</gene>
<dbReference type="GO" id="GO:0005524">
    <property type="term" value="F:ATP binding"/>
    <property type="evidence" value="ECO:0007669"/>
    <property type="project" value="UniProtKB-KW"/>
</dbReference>